<name>A0ABU5QTP2_9BACT</name>
<gene>
    <name evidence="3" type="ORF">VB264_19945</name>
</gene>
<dbReference type="Proteomes" id="UP001304671">
    <property type="component" value="Unassembled WGS sequence"/>
</dbReference>
<dbReference type="InterPro" id="IPR013320">
    <property type="entry name" value="ConA-like_dom_sf"/>
</dbReference>
<proteinExistence type="predicted"/>
<feature type="chain" id="PRO_5046826526" evidence="1">
    <location>
        <begin position="18"/>
        <end position="190"/>
    </location>
</feature>
<dbReference type="InterPro" id="IPR013189">
    <property type="entry name" value="Glyco_hydro_32_C"/>
</dbReference>
<dbReference type="Pfam" id="PF08244">
    <property type="entry name" value="Glyco_hydro_32C"/>
    <property type="match status" value="1"/>
</dbReference>
<evidence type="ECO:0000313" key="3">
    <source>
        <dbReference type="EMBL" id="MEA5260080.1"/>
    </source>
</evidence>
<feature type="domain" description="Glycosyl hydrolase family 32 C-terminal" evidence="2">
    <location>
        <begin position="44"/>
        <end position="182"/>
    </location>
</feature>
<dbReference type="SUPFAM" id="SSF49899">
    <property type="entry name" value="Concanavalin A-like lectins/glucanases"/>
    <property type="match status" value="1"/>
</dbReference>
<evidence type="ECO:0000259" key="2">
    <source>
        <dbReference type="Pfam" id="PF08244"/>
    </source>
</evidence>
<accession>A0ABU5QTP2</accession>
<keyword evidence="4" id="KW-1185">Reference proteome</keyword>
<dbReference type="EMBL" id="JAYFUL010000044">
    <property type="protein sequence ID" value="MEA5260080.1"/>
    <property type="molecule type" value="Genomic_DNA"/>
</dbReference>
<dbReference type="RefSeq" id="WP_323252266.1">
    <property type="nucleotide sequence ID" value="NZ_JAYFUL010000044.1"/>
</dbReference>
<organism evidence="3 4">
    <name type="scientific">Arcicella aquatica</name>
    <dbReference type="NCBI Taxonomy" id="217141"/>
    <lineage>
        <taxon>Bacteria</taxon>
        <taxon>Pseudomonadati</taxon>
        <taxon>Bacteroidota</taxon>
        <taxon>Cytophagia</taxon>
        <taxon>Cytophagales</taxon>
        <taxon>Flectobacillaceae</taxon>
        <taxon>Arcicella</taxon>
    </lineage>
</organism>
<keyword evidence="1" id="KW-0732">Signal</keyword>
<reference evidence="3 4" key="1">
    <citation type="submission" date="2023-12" db="EMBL/GenBank/DDBJ databases">
        <title>Novel species of the genus Arcicella isolated from rivers.</title>
        <authorList>
            <person name="Lu H."/>
        </authorList>
    </citation>
    <scope>NUCLEOTIDE SEQUENCE [LARGE SCALE GENOMIC DNA]</scope>
    <source>
        <strain evidence="3 4">LMG 21963</strain>
    </source>
</reference>
<evidence type="ECO:0000313" key="4">
    <source>
        <dbReference type="Proteomes" id="UP001304671"/>
    </source>
</evidence>
<protein>
    <submittedName>
        <fullName evidence="3">GH32 C-terminal domain-containing protein</fullName>
    </submittedName>
</protein>
<evidence type="ECO:0000256" key="1">
    <source>
        <dbReference type="SAM" id="SignalP"/>
    </source>
</evidence>
<comment type="caution">
    <text evidence="3">The sequence shown here is derived from an EMBL/GenBank/DDBJ whole genome shotgun (WGS) entry which is preliminary data.</text>
</comment>
<feature type="signal peptide" evidence="1">
    <location>
        <begin position="1"/>
        <end position="17"/>
    </location>
</feature>
<dbReference type="Gene3D" id="2.60.120.560">
    <property type="entry name" value="Exo-inulinase, domain 1"/>
    <property type="match status" value="1"/>
</dbReference>
<sequence length="190" mass="22056">MKIIAILLLFINCTVLGQNVAFDTLIPKNTYRYFEKKKFVVAKEIALNGADLFSKNNYLIEAELICKSAKHFGFKVAQWRDKAHPNKVLEELTLGYNVHHKEIYIDRTKSSIPVKKDLVASYHLVNKKIKMQIIVKNNYVRFYANNNEVMLADSIAPSPDALIFSIFTKRRKVFVESLKIWDLEDFPTKK</sequence>